<keyword evidence="5" id="KW-0949">S-adenosyl-L-methionine</keyword>
<gene>
    <name evidence="7" type="ORF">BPMI_04122</name>
</gene>
<keyword evidence="2" id="KW-0158">Chromosome</keyword>
<dbReference type="InterPro" id="IPR001214">
    <property type="entry name" value="SET_dom"/>
</dbReference>
<dbReference type="Pfam" id="PF00856">
    <property type="entry name" value="SET"/>
    <property type="match status" value="1"/>
</dbReference>
<keyword evidence="8" id="KW-1185">Reference proteome</keyword>
<protein>
    <submittedName>
        <fullName evidence="7">Zinc finger protein HRX</fullName>
    </submittedName>
</protein>
<comment type="subcellular location">
    <subcellularLocation>
        <location evidence="1">Chromosome</location>
    </subcellularLocation>
</comment>
<dbReference type="Proteomes" id="UP000242951">
    <property type="component" value="Unassembled WGS sequence"/>
</dbReference>
<dbReference type="InterPro" id="IPR050777">
    <property type="entry name" value="SET2_Histone-Lys_MeTrsfase"/>
</dbReference>
<dbReference type="EMBL" id="LELG01000027">
    <property type="protein sequence ID" value="KMQ80917.1"/>
    <property type="molecule type" value="Genomic_DNA"/>
</dbReference>
<evidence type="ECO:0000256" key="2">
    <source>
        <dbReference type="ARBA" id="ARBA00022454"/>
    </source>
</evidence>
<feature type="domain" description="SET" evidence="6">
    <location>
        <begin position="2"/>
        <end position="114"/>
    </location>
</feature>
<organism evidence="7 8">
    <name type="scientific">Candidatus Burkholderia pumila</name>
    <dbReference type="NCBI Taxonomy" id="1090375"/>
    <lineage>
        <taxon>Bacteria</taxon>
        <taxon>Pseudomonadati</taxon>
        <taxon>Pseudomonadota</taxon>
        <taxon>Betaproteobacteria</taxon>
        <taxon>Burkholderiales</taxon>
        <taxon>Burkholderiaceae</taxon>
        <taxon>Burkholderia</taxon>
    </lineage>
</organism>
<evidence type="ECO:0000256" key="1">
    <source>
        <dbReference type="ARBA" id="ARBA00004286"/>
    </source>
</evidence>
<dbReference type="InterPro" id="IPR046341">
    <property type="entry name" value="SET_dom_sf"/>
</dbReference>
<dbReference type="SUPFAM" id="SSF82199">
    <property type="entry name" value="SET domain"/>
    <property type="match status" value="1"/>
</dbReference>
<dbReference type="SMART" id="SM00317">
    <property type="entry name" value="SET"/>
    <property type="match status" value="1"/>
</dbReference>
<comment type="caution">
    <text evidence="7">The sequence shown here is derived from an EMBL/GenBank/DDBJ whole genome shotgun (WGS) entry which is preliminary data.</text>
</comment>
<evidence type="ECO:0000313" key="8">
    <source>
        <dbReference type="Proteomes" id="UP000242951"/>
    </source>
</evidence>
<name>A0ABR5HNG3_9BURK</name>
<reference evidence="7 8" key="1">
    <citation type="submission" date="2015-06" db="EMBL/GenBank/DDBJ databases">
        <title>Comparative genomics of Burkholderia leaf nodule symbionts.</title>
        <authorList>
            <person name="Carlier A."/>
            <person name="Eberl L."/>
            <person name="Pinto-Carbo M."/>
        </authorList>
    </citation>
    <scope>NUCLEOTIDE SEQUENCE [LARGE SCALE GENOMIC DNA]</scope>
    <source>
        <strain evidence="7 8">UZHbot3</strain>
    </source>
</reference>
<evidence type="ECO:0000259" key="6">
    <source>
        <dbReference type="PROSITE" id="PS50280"/>
    </source>
</evidence>
<evidence type="ECO:0000256" key="3">
    <source>
        <dbReference type="ARBA" id="ARBA00022603"/>
    </source>
</evidence>
<evidence type="ECO:0000313" key="7">
    <source>
        <dbReference type="EMBL" id="KMQ80917.1"/>
    </source>
</evidence>
<dbReference type="PROSITE" id="PS50280">
    <property type="entry name" value="SET"/>
    <property type="match status" value="1"/>
</dbReference>
<accession>A0ABR5HNG3</accession>
<evidence type="ECO:0000256" key="4">
    <source>
        <dbReference type="ARBA" id="ARBA00022679"/>
    </source>
</evidence>
<evidence type="ECO:0000256" key="5">
    <source>
        <dbReference type="ARBA" id="ARBA00022691"/>
    </source>
</evidence>
<keyword evidence="4" id="KW-0808">Transferase</keyword>
<keyword evidence="3" id="KW-0489">Methyltransferase</keyword>
<dbReference type="PANTHER" id="PTHR22884">
    <property type="entry name" value="SET DOMAIN PROTEINS"/>
    <property type="match status" value="1"/>
</dbReference>
<proteinExistence type="predicted"/>
<dbReference type="Gene3D" id="2.170.270.10">
    <property type="entry name" value="SET domain"/>
    <property type="match status" value="1"/>
</dbReference>
<sequence length="149" mass="16740">MRRITVRNSPVHGRGVFALAELPIGTLLLEYKGTRVSWKEAQRIHERSKAEDGHTFLFGLDDGSVIDGARGGNSARWLNHSCAPNCEAEQDGERVFIRAIEPIGKGQELFIDYMLTVDGRRTAAMKRLYACRCLADACRNTMLSSRRCR</sequence>